<comment type="caution">
    <text evidence="7">The sequence shown here is derived from an EMBL/GenBank/DDBJ whole genome shotgun (WGS) entry which is preliminary data.</text>
</comment>
<name>A0AAV8V1B1_9RHOD</name>
<evidence type="ECO:0000259" key="6">
    <source>
        <dbReference type="PROSITE" id="PS50089"/>
    </source>
</evidence>
<dbReference type="GO" id="GO:0006511">
    <property type="term" value="P:ubiquitin-dependent protein catabolic process"/>
    <property type="evidence" value="ECO:0007669"/>
    <property type="project" value="TreeGrafter"/>
</dbReference>
<keyword evidence="3" id="KW-0862">Zinc</keyword>
<dbReference type="PANTHER" id="PTHR45931">
    <property type="entry name" value="SI:CH211-59O9.10"/>
    <property type="match status" value="1"/>
</dbReference>
<keyword evidence="1" id="KW-0479">Metal-binding</keyword>
<evidence type="ECO:0000256" key="1">
    <source>
        <dbReference type="ARBA" id="ARBA00022723"/>
    </source>
</evidence>
<protein>
    <recommendedName>
        <fullName evidence="6">RING-type domain-containing protein</fullName>
    </recommendedName>
</protein>
<evidence type="ECO:0000256" key="5">
    <source>
        <dbReference type="SAM" id="Phobius"/>
    </source>
</evidence>
<evidence type="ECO:0000256" key="3">
    <source>
        <dbReference type="ARBA" id="ARBA00022833"/>
    </source>
</evidence>
<evidence type="ECO:0000313" key="8">
    <source>
        <dbReference type="Proteomes" id="UP001157974"/>
    </source>
</evidence>
<dbReference type="SMART" id="SM00184">
    <property type="entry name" value="RING"/>
    <property type="match status" value="1"/>
</dbReference>
<feature type="domain" description="RING-type" evidence="6">
    <location>
        <begin position="81"/>
        <end position="122"/>
    </location>
</feature>
<keyword evidence="8" id="KW-1185">Reference proteome</keyword>
<keyword evidence="5" id="KW-1133">Transmembrane helix</keyword>
<dbReference type="PANTHER" id="PTHR45931:SF3">
    <property type="entry name" value="RING ZINC FINGER-CONTAINING PROTEIN"/>
    <property type="match status" value="1"/>
</dbReference>
<evidence type="ECO:0000256" key="4">
    <source>
        <dbReference type="PROSITE-ProRule" id="PRU00175"/>
    </source>
</evidence>
<dbReference type="Pfam" id="PF13639">
    <property type="entry name" value="zf-RING_2"/>
    <property type="match status" value="1"/>
</dbReference>
<reference evidence="7 8" key="1">
    <citation type="journal article" date="2023" name="Nat. Commun.">
        <title>Origin of minicircular mitochondrial genomes in red algae.</title>
        <authorList>
            <person name="Lee Y."/>
            <person name="Cho C.H."/>
            <person name="Lee Y.M."/>
            <person name="Park S.I."/>
            <person name="Yang J.H."/>
            <person name="West J.A."/>
            <person name="Bhattacharya D."/>
            <person name="Yoon H.S."/>
        </authorList>
    </citation>
    <scope>NUCLEOTIDE SEQUENCE [LARGE SCALE GENOMIC DNA]</scope>
    <source>
        <strain evidence="7 8">CCMP1338</strain>
        <tissue evidence="7">Whole cell</tissue>
    </source>
</reference>
<proteinExistence type="predicted"/>
<feature type="transmembrane region" description="Helical" evidence="5">
    <location>
        <begin position="6"/>
        <end position="26"/>
    </location>
</feature>
<dbReference type="AlphaFoldDB" id="A0AAV8V1B1"/>
<dbReference type="GO" id="GO:0061630">
    <property type="term" value="F:ubiquitin protein ligase activity"/>
    <property type="evidence" value="ECO:0007669"/>
    <property type="project" value="TreeGrafter"/>
</dbReference>
<dbReference type="InterPro" id="IPR001841">
    <property type="entry name" value="Znf_RING"/>
</dbReference>
<dbReference type="SUPFAM" id="SSF57850">
    <property type="entry name" value="RING/U-box"/>
    <property type="match status" value="1"/>
</dbReference>
<dbReference type="Proteomes" id="UP001157974">
    <property type="component" value="Unassembled WGS sequence"/>
</dbReference>
<dbReference type="Gene3D" id="3.30.40.10">
    <property type="entry name" value="Zinc/RING finger domain, C3HC4 (zinc finger)"/>
    <property type="match status" value="1"/>
</dbReference>
<dbReference type="InterPro" id="IPR013083">
    <property type="entry name" value="Znf_RING/FYVE/PHD"/>
</dbReference>
<keyword evidence="5" id="KW-0812">Transmembrane</keyword>
<dbReference type="InterPro" id="IPR051834">
    <property type="entry name" value="RING_finger_E3_ligase"/>
</dbReference>
<evidence type="ECO:0000313" key="7">
    <source>
        <dbReference type="EMBL" id="KAJ8907663.1"/>
    </source>
</evidence>
<dbReference type="GO" id="GO:0008270">
    <property type="term" value="F:zinc ion binding"/>
    <property type="evidence" value="ECO:0007669"/>
    <property type="project" value="UniProtKB-KW"/>
</dbReference>
<sequence length="142" mass="16206">MVGFVIWRYVLVVAVVVFFCFVWPALRTYRRRRRARVLPRDIRSLRTEDIGSESQPETAYLGEVAAKPIGLEIELDDVEQCAVCLEDAKPGTLFTRLDCGHEFHTACARSWASRADTCPICRKPFYPDVEAEAPKLRGMEEP</sequence>
<keyword evidence="2 4" id="KW-0863">Zinc-finger</keyword>
<dbReference type="GO" id="GO:0005634">
    <property type="term" value="C:nucleus"/>
    <property type="evidence" value="ECO:0007669"/>
    <property type="project" value="TreeGrafter"/>
</dbReference>
<evidence type="ECO:0000256" key="2">
    <source>
        <dbReference type="ARBA" id="ARBA00022771"/>
    </source>
</evidence>
<organism evidence="7 8">
    <name type="scientific">Rhodosorus marinus</name>
    <dbReference type="NCBI Taxonomy" id="101924"/>
    <lineage>
        <taxon>Eukaryota</taxon>
        <taxon>Rhodophyta</taxon>
        <taxon>Stylonematophyceae</taxon>
        <taxon>Stylonematales</taxon>
        <taxon>Stylonemataceae</taxon>
        <taxon>Rhodosorus</taxon>
    </lineage>
</organism>
<dbReference type="PROSITE" id="PS50089">
    <property type="entry name" value="ZF_RING_2"/>
    <property type="match status" value="1"/>
</dbReference>
<gene>
    <name evidence="7" type="ORF">NDN08_007772</name>
</gene>
<accession>A0AAV8V1B1</accession>
<dbReference type="EMBL" id="JAMWBK010000002">
    <property type="protein sequence ID" value="KAJ8907663.1"/>
    <property type="molecule type" value="Genomic_DNA"/>
</dbReference>
<keyword evidence="5" id="KW-0472">Membrane</keyword>